<feature type="non-terminal residue" evidence="1">
    <location>
        <position position="1"/>
    </location>
</feature>
<proteinExistence type="predicted"/>
<protein>
    <submittedName>
        <fullName evidence="1">Uncharacterized protein</fullName>
    </submittedName>
</protein>
<reference evidence="1 2" key="1">
    <citation type="journal article" date="2018" name="PLoS ONE">
        <title>The draft genome of Kipferlia bialata reveals reductive genome evolution in fornicate parasites.</title>
        <authorList>
            <person name="Tanifuji G."/>
            <person name="Takabayashi S."/>
            <person name="Kume K."/>
            <person name="Takagi M."/>
            <person name="Nakayama T."/>
            <person name="Kamikawa R."/>
            <person name="Inagaki Y."/>
            <person name="Hashimoto T."/>
        </authorList>
    </citation>
    <scope>NUCLEOTIDE SEQUENCE [LARGE SCALE GENOMIC DNA]</scope>
    <source>
        <strain evidence="1">NY0173</strain>
    </source>
</reference>
<name>A0A9K3GMI6_9EUKA</name>
<dbReference type="Proteomes" id="UP000265618">
    <property type="component" value="Unassembled WGS sequence"/>
</dbReference>
<sequence length="273" mass="29955">MYAINRMGGQGGPAPVLPSVDALTEEVLAAEERLRSALLQSYSDRCVALRVEVSPPSPPASPFGSPLMAHQQRDRVLRFIISRGDEAHLYASIPDCAMDQGASQPQDTVPRTVLKVIEELLSHRVYVNSVSVCPSLPDSVMGTVLGHLPHLVSRDVAQRLSASFDTSKAQAERDSLSAQDVTASLVRYADTMGRYRSVEVDQNLLLEEFGLFRSGVRTTRHCQNDPIAYWGLCLHPRRALPPVALSLLCLARSGQAESNLQRRLTNDSPNTRE</sequence>
<comment type="caution">
    <text evidence="1">The sequence shown here is derived from an EMBL/GenBank/DDBJ whole genome shotgun (WGS) entry which is preliminary data.</text>
</comment>
<evidence type="ECO:0000313" key="2">
    <source>
        <dbReference type="Proteomes" id="UP000265618"/>
    </source>
</evidence>
<keyword evidence="2" id="KW-1185">Reference proteome</keyword>
<gene>
    <name evidence="1" type="ORF">KIPB_009784</name>
</gene>
<organism evidence="1 2">
    <name type="scientific">Kipferlia bialata</name>
    <dbReference type="NCBI Taxonomy" id="797122"/>
    <lineage>
        <taxon>Eukaryota</taxon>
        <taxon>Metamonada</taxon>
        <taxon>Carpediemonas-like organisms</taxon>
        <taxon>Kipferlia</taxon>
    </lineage>
</organism>
<dbReference type="EMBL" id="BDIP01003427">
    <property type="protein sequence ID" value="GIQ87690.1"/>
    <property type="molecule type" value="Genomic_DNA"/>
</dbReference>
<evidence type="ECO:0000313" key="1">
    <source>
        <dbReference type="EMBL" id="GIQ87690.1"/>
    </source>
</evidence>
<accession>A0A9K3GMI6</accession>
<dbReference type="AlphaFoldDB" id="A0A9K3GMI6"/>